<dbReference type="InterPro" id="IPR044730">
    <property type="entry name" value="RNase_H-like_dom_plant"/>
</dbReference>
<reference evidence="3" key="1">
    <citation type="journal article" date="2014" name="Nat. Commun.">
        <title>The emerging biofuel crop Camelina sativa retains a highly undifferentiated hexaploid genome structure.</title>
        <authorList>
            <person name="Kagale S."/>
            <person name="Koh C."/>
            <person name="Nixon J."/>
            <person name="Bollina V."/>
            <person name="Clarke W.E."/>
            <person name="Tuteja R."/>
            <person name="Spillane C."/>
            <person name="Robinson S.J."/>
            <person name="Links M.G."/>
            <person name="Clarke C."/>
            <person name="Higgins E.E."/>
            <person name="Huebert T."/>
            <person name="Sharpe A.G."/>
            <person name="Parkin I.A."/>
        </authorList>
    </citation>
    <scope>NUCLEOTIDE SEQUENCE [LARGE SCALE GENOMIC DNA]</scope>
    <source>
        <strain evidence="3">cv. DH55</strain>
    </source>
</reference>
<dbReference type="RefSeq" id="XP_010495796.1">
    <property type="nucleotide sequence ID" value="XM_010497494.1"/>
</dbReference>
<keyword evidence="3" id="KW-1185">Reference proteome</keyword>
<dbReference type="Proteomes" id="UP000694864">
    <property type="component" value="Chromosome 20"/>
</dbReference>
<evidence type="ECO:0000259" key="2">
    <source>
        <dbReference type="Pfam" id="PF13966"/>
    </source>
</evidence>
<accession>A0ABM0Y5C9</accession>
<gene>
    <name evidence="4" type="primary">LOC104772938</name>
</gene>
<protein>
    <submittedName>
        <fullName evidence="4">Uncharacterized protein LOC104772938</fullName>
    </submittedName>
</protein>
<evidence type="ECO:0000313" key="3">
    <source>
        <dbReference type="Proteomes" id="UP000694864"/>
    </source>
</evidence>
<dbReference type="PANTHER" id="PTHR47074:SF53">
    <property type="entry name" value="REVERSE TRANSCRIPTASE-LIKE PROTEIN"/>
    <property type="match status" value="1"/>
</dbReference>
<reference evidence="4" key="2">
    <citation type="submission" date="2025-08" db="UniProtKB">
        <authorList>
            <consortium name="RefSeq"/>
        </authorList>
    </citation>
    <scope>IDENTIFICATION</scope>
    <source>
        <tissue evidence="4">Leaf</tissue>
    </source>
</reference>
<feature type="domain" description="Reverse transcriptase zinc-binding" evidence="2">
    <location>
        <begin position="2"/>
        <end position="46"/>
    </location>
</feature>
<dbReference type="GeneID" id="104772938"/>
<dbReference type="InterPro" id="IPR052929">
    <property type="entry name" value="RNase_H-like_EbsB-rel"/>
</dbReference>
<sequence length="304" mass="34429">MLSGALAVSERLASRGLLIDTRCMVCGHTEETICHMLFKCHVARQVYAVSNVPSPPNGFSDHDVVKNWEFLMGLMQEERQPEEIRRTIPWLLWGTWKWRNNFIFQSKQMDIQELVNKAYQESSQWVAAQVVVASLDKYLVVKQPSIEMKWRRPMVGVVKCNIAASWRNKLTMVGGAWITRDCQGHVLHHARSALQATDTGILANLRCSLWALEALQILHVTRVEVVMDNAAVVDAINSPCEWPRYAFILRDIHLILASFDYSECHQVAISANQVAVVIAKSVTSYLSLGGPSWLHEQVRADMGF</sequence>
<evidence type="ECO:0000313" key="4">
    <source>
        <dbReference type="RefSeq" id="XP_010495796.1"/>
    </source>
</evidence>
<dbReference type="PANTHER" id="PTHR47074">
    <property type="entry name" value="BNAC02G40300D PROTEIN"/>
    <property type="match status" value="1"/>
</dbReference>
<name>A0ABM0Y5C9_CAMSA</name>
<dbReference type="Pfam" id="PF13966">
    <property type="entry name" value="zf-RVT"/>
    <property type="match status" value="1"/>
</dbReference>
<dbReference type="InterPro" id="IPR036397">
    <property type="entry name" value="RNaseH_sf"/>
</dbReference>
<evidence type="ECO:0000259" key="1">
    <source>
        <dbReference type="Pfam" id="PF13456"/>
    </source>
</evidence>
<organism evidence="3 4">
    <name type="scientific">Camelina sativa</name>
    <name type="common">False flax</name>
    <name type="synonym">Myagrum sativum</name>
    <dbReference type="NCBI Taxonomy" id="90675"/>
    <lineage>
        <taxon>Eukaryota</taxon>
        <taxon>Viridiplantae</taxon>
        <taxon>Streptophyta</taxon>
        <taxon>Embryophyta</taxon>
        <taxon>Tracheophyta</taxon>
        <taxon>Spermatophyta</taxon>
        <taxon>Magnoliopsida</taxon>
        <taxon>eudicotyledons</taxon>
        <taxon>Gunneridae</taxon>
        <taxon>Pentapetalae</taxon>
        <taxon>rosids</taxon>
        <taxon>malvids</taxon>
        <taxon>Brassicales</taxon>
        <taxon>Brassicaceae</taxon>
        <taxon>Camelineae</taxon>
        <taxon>Camelina</taxon>
    </lineage>
</organism>
<dbReference type="Pfam" id="PF13456">
    <property type="entry name" value="RVT_3"/>
    <property type="match status" value="1"/>
</dbReference>
<proteinExistence type="predicted"/>
<dbReference type="Gene3D" id="3.30.420.10">
    <property type="entry name" value="Ribonuclease H-like superfamily/Ribonuclease H"/>
    <property type="match status" value="1"/>
</dbReference>
<dbReference type="CDD" id="cd06222">
    <property type="entry name" value="RNase_H_like"/>
    <property type="match status" value="1"/>
</dbReference>
<dbReference type="InterPro" id="IPR026960">
    <property type="entry name" value="RVT-Znf"/>
</dbReference>
<dbReference type="InterPro" id="IPR002156">
    <property type="entry name" value="RNaseH_domain"/>
</dbReference>
<feature type="domain" description="RNase H type-1" evidence="1">
    <location>
        <begin position="161"/>
        <end position="281"/>
    </location>
</feature>